<comment type="caution">
    <text evidence="2">The sequence shown here is derived from an EMBL/GenBank/DDBJ whole genome shotgun (WGS) entry which is preliminary data.</text>
</comment>
<evidence type="ECO:0000256" key="1">
    <source>
        <dbReference type="SAM" id="MobiDB-lite"/>
    </source>
</evidence>
<sequence>MVLKTEPLKAKETVEARVVGRGEPVPTIKLTAEEPRSVDPLGNLGDEKKKTEMTACVVAAPTYVSRDLRASGIQTAFPTEPTTNPKLSGPNLLRQDPDPQQFPAPSARYVFSTSMPSFWKPFQKVNESIYELRQASIVAFQSQPQQLPAKLSMTVFNNTCFLGPNDIPILVYE</sequence>
<feature type="compositionally biased region" description="Polar residues" evidence="1">
    <location>
        <begin position="74"/>
        <end position="86"/>
    </location>
</feature>
<feature type="region of interest" description="Disordered" evidence="1">
    <location>
        <begin position="74"/>
        <end position="100"/>
    </location>
</feature>
<evidence type="ECO:0000313" key="3">
    <source>
        <dbReference type="Proteomes" id="UP000319160"/>
    </source>
</evidence>
<gene>
    <name evidence="2" type="ORF">FHL15_005819</name>
</gene>
<proteinExistence type="predicted"/>
<reference evidence="3" key="1">
    <citation type="submission" date="2019-06" db="EMBL/GenBank/DDBJ databases">
        <title>Draft genome sequence of the griseofulvin-producing fungus Xylaria cubensis strain G536.</title>
        <authorList>
            <person name="Mead M.E."/>
            <person name="Raja H.A."/>
            <person name="Steenwyk J.L."/>
            <person name="Knowles S.L."/>
            <person name="Oberlies N.H."/>
            <person name="Rokas A."/>
        </authorList>
    </citation>
    <scope>NUCLEOTIDE SEQUENCE [LARGE SCALE GENOMIC DNA]</scope>
    <source>
        <strain evidence="3">G536</strain>
    </source>
</reference>
<accession>A0A553HZ59</accession>
<dbReference type="EMBL" id="VFLP01000030">
    <property type="protein sequence ID" value="TRX93240.1"/>
    <property type="molecule type" value="Genomic_DNA"/>
</dbReference>
<dbReference type="AlphaFoldDB" id="A0A553HZ59"/>
<protein>
    <submittedName>
        <fullName evidence="2">Uncharacterized protein</fullName>
    </submittedName>
</protein>
<evidence type="ECO:0000313" key="2">
    <source>
        <dbReference type="EMBL" id="TRX93240.1"/>
    </source>
</evidence>
<dbReference type="Proteomes" id="UP000319160">
    <property type="component" value="Unassembled WGS sequence"/>
</dbReference>
<name>A0A553HZ59_9PEZI</name>
<organism evidence="2 3">
    <name type="scientific">Xylaria flabelliformis</name>
    <dbReference type="NCBI Taxonomy" id="2512241"/>
    <lineage>
        <taxon>Eukaryota</taxon>
        <taxon>Fungi</taxon>
        <taxon>Dikarya</taxon>
        <taxon>Ascomycota</taxon>
        <taxon>Pezizomycotina</taxon>
        <taxon>Sordariomycetes</taxon>
        <taxon>Xylariomycetidae</taxon>
        <taxon>Xylariales</taxon>
        <taxon>Xylariaceae</taxon>
        <taxon>Xylaria</taxon>
    </lineage>
</organism>
<keyword evidence="3" id="KW-1185">Reference proteome</keyword>